<reference evidence="1" key="1">
    <citation type="submission" date="2022-08" db="EMBL/GenBank/DDBJ databases">
        <authorList>
            <person name="Byrne P K."/>
        </authorList>
    </citation>
    <scope>NUCLEOTIDE SEQUENCE</scope>
    <source>
        <strain evidence="1">UCD650</strain>
    </source>
</reference>
<evidence type="ECO:0000313" key="2">
    <source>
        <dbReference type="Proteomes" id="UP001152964"/>
    </source>
</evidence>
<dbReference type="Proteomes" id="UP001152964">
    <property type="component" value="Chromosome 10"/>
</dbReference>
<keyword evidence="2" id="KW-1185">Reference proteome</keyword>
<sequence>MAPIRNTEEKECNTERRAMFVDCSGLESYTDINTSFGKLVNTYYCFAACDCVDEQLGILKSLVPAYYEVAALTNTDFVSGRAGGITQKLLAMAMTLRQIADCLALIERCDSMVPVEVANPTSFKGSVMTLPLSRAYARLLDDWSYYMRRQQQQQRQPMAGRTGWVDRLQHRLPWQRSRTVVIPMLYIGGTAESARDLGSVLRDCEVRHTGETPLQLLWTSSPELAYATPQAYVGNSSMHDWSRYEFDFSNATEDDSLPGGRERKCVVQLEALLGALATTDPLFQW</sequence>
<protein>
    <submittedName>
        <fullName evidence="1">Uncharacterized protein</fullName>
    </submittedName>
</protein>
<name>A0ABN8VHC9_SACEU</name>
<accession>A0ABN8VHC9</accession>
<dbReference type="EMBL" id="OX291500">
    <property type="protein sequence ID" value="CAI1512530.1"/>
    <property type="molecule type" value="Genomic_DNA"/>
</dbReference>
<proteinExistence type="predicted"/>
<evidence type="ECO:0000313" key="1">
    <source>
        <dbReference type="EMBL" id="CAI1512530.1"/>
    </source>
</evidence>
<organism evidence="1 2">
    <name type="scientific">Saccharomyces eubayanus</name>
    <name type="common">Yeast</name>
    <dbReference type="NCBI Taxonomy" id="1080349"/>
    <lineage>
        <taxon>Eukaryota</taxon>
        <taxon>Fungi</taxon>
        <taxon>Dikarya</taxon>
        <taxon>Ascomycota</taxon>
        <taxon>Saccharomycotina</taxon>
        <taxon>Saccharomycetes</taxon>
        <taxon>Saccharomycetales</taxon>
        <taxon>Saccharomycetaceae</taxon>
        <taxon>Saccharomyces</taxon>
    </lineage>
</organism>
<gene>
    <name evidence="1" type="primary">U6500J01660</name>
    <name evidence="1" type="ORF">SEUBUCD650_0J01660</name>
</gene>